<evidence type="ECO:0000256" key="1">
    <source>
        <dbReference type="PROSITE-ProRule" id="PRU00267"/>
    </source>
</evidence>
<accession>A0A396JUC9</accession>
<feature type="compositionally biased region" description="Basic and acidic residues" evidence="2">
    <location>
        <begin position="60"/>
        <end position="70"/>
    </location>
</feature>
<dbReference type="SMART" id="SM00398">
    <property type="entry name" value="HMG"/>
    <property type="match status" value="1"/>
</dbReference>
<comment type="caution">
    <text evidence="4">The sequence shown here is derived from an EMBL/GenBank/DDBJ whole genome shotgun (WGS) entry which is preliminary data.</text>
</comment>
<dbReference type="CDD" id="cd00084">
    <property type="entry name" value="HMG-box_SF"/>
    <property type="match status" value="1"/>
</dbReference>
<evidence type="ECO:0000256" key="2">
    <source>
        <dbReference type="SAM" id="MobiDB-lite"/>
    </source>
</evidence>
<evidence type="ECO:0000313" key="4">
    <source>
        <dbReference type="EMBL" id="RHN80864.1"/>
    </source>
</evidence>
<dbReference type="AlphaFoldDB" id="A0A396JUC9"/>
<dbReference type="SUPFAM" id="SSF47095">
    <property type="entry name" value="HMG-box"/>
    <property type="match status" value="1"/>
</dbReference>
<dbReference type="GO" id="GO:0003677">
    <property type="term" value="F:DNA binding"/>
    <property type="evidence" value="ECO:0007669"/>
    <property type="project" value="UniProtKB-UniRule"/>
</dbReference>
<reference evidence="4" key="1">
    <citation type="journal article" date="2018" name="Nat. Plants">
        <title>Whole-genome landscape of Medicago truncatula symbiotic genes.</title>
        <authorList>
            <person name="Pecrix Y."/>
            <person name="Gamas P."/>
            <person name="Carrere S."/>
        </authorList>
    </citation>
    <scope>NUCLEOTIDE SEQUENCE</scope>
    <source>
        <tissue evidence="4">Leaves</tissue>
    </source>
</reference>
<name>A0A396JUC9_MEDTR</name>
<dbReference type="EMBL" id="PSQE01000001">
    <property type="protein sequence ID" value="RHN80864.1"/>
    <property type="molecule type" value="Genomic_DNA"/>
</dbReference>
<keyword evidence="1" id="KW-0238">DNA-binding</keyword>
<dbReference type="GO" id="GO:0005634">
    <property type="term" value="C:nucleus"/>
    <property type="evidence" value="ECO:0007669"/>
    <property type="project" value="UniProtKB-UniRule"/>
</dbReference>
<feature type="DNA-binding region" description="HMG box" evidence="1">
    <location>
        <begin position="77"/>
        <end position="145"/>
    </location>
</feature>
<protein>
    <submittedName>
        <fullName evidence="4">Putative chromatin remodeling &amp; transcriptional activation HMG family</fullName>
    </submittedName>
</protein>
<evidence type="ECO:0000259" key="3">
    <source>
        <dbReference type="PROSITE" id="PS50118"/>
    </source>
</evidence>
<dbReference type="Gramene" id="rna4839">
    <property type="protein sequence ID" value="RHN80864.1"/>
    <property type="gene ID" value="gene4839"/>
</dbReference>
<dbReference type="Gene3D" id="1.10.30.10">
    <property type="entry name" value="High mobility group box domain"/>
    <property type="match status" value="1"/>
</dbReference>
<dbReference type="PANTHER" id="PTHR46691">
    <property type="entry name" value="HIGH MOBILITY GROUP B PROTEIN 9"/>
    <property type="match status" value="1"/>
</dbReference>
<proteinExistence type="predicted"/>
<organism evidence="4">
    <name type="scientific">Medicago truncatula</name>
    <name type="common">Barrel medic</name>
    <name type="synonym">Medicago tribuloides</name>
    <dbReference type="NCBI Taxonomy" id="3880"/>
    <lineage>
        <taxon>Eukaryota</taxon>
        <taxon>Viridiplantae</taxon>
        <taxon>Streptophyta</taxon>
        <taxon>Embryophyta</taxon>
        <taxon>Tracheophyta</taxon>
        <taxon>Spermatophyta</taxon>
        <taxon>Magnoliopsida</taxon>
        <taxon>eudicotyledons</taxon>
        <taxon>Gunneridae</taxon>
        <taxon>Pentapetalae</taxon>
        <taxon>rosids</taxon>
        <taxon>fabids</taxon>
        <taxon>Fabales</taxon>
        <taxon>Fabaceae</taxon>
        <taxon>Papilionoideae</taxon>
        <taxon>50 kb inversion clade</taxon>
        <taxon>NPAAA clade</taxon>
        <taxon>Hologalegina</taxon>
        <taxon>IRL clade</taxon>
        <taxon>Trifolieae</taxon>
        <taxon>Medicago</taxon>
    </lineage>
</organism>
<dbReference type="PROSITE" id="PS50118">
    <property type="entry name" value="HMG_BOX_2"/>
    <property type="match status" value="1"/>
</dbReference>
<dbReference type="Proteomes" id="UP000265566">
    <property type="component" value="Chromosome 1"/>
</dbReference>
<dbReference type="InterPro" id="IPR009071">
    <property type="entry name" value="HMG_box_dom"/>
</dbReference>
<feature type="region of interest" description="Disordered" evidence="2">
    <location>
        <begin position="55"/>
        <end position="83"/>
    </location>
</feature>
<dbReference type="InterPro" id="IPR036910">
    <property type="entry name" value="HMG_box_dom_sf"/>
</dbReference>
<feature type="compositionally biased region" description="Basic and acidic residues" evidence="2">
    <location>
        <begin position="137"/>
        <end position="184"/>
    </location>
</feature>
<keyword evidence="1" id="KW-0539">Nucleus</keyword>
<gene>
    <name evidence="4" type="ORF">MtrunA17_Chr1g0192841</name>
</gene>
<feature type="domain" description="HMG box" evidence="3">
    <location>
        <begin position="77"/>
        <end position="145"/>
    </location>
</feature>
<sequence>MYLLAAMWAFVFYSNSSDLLNEFKGVSCDFRGAYAAIFGFLFKAGAGCQEPRVLLQAPSNDKEKKKQDKEKKKRRGPPTGQSGYQIFLKHECARLKAHDPDIDGKKVLRMAVDAWQKMSATDKEPYVEESRKIKEKQKEAMITDNKQKSTEDLKKDEQKSTEVLKKDEKKSTQGLNLKKDDKMPGVDGDDYGVTSQPLPNYSFVNNAAVELAFKMTEKSLKDPFFPVDLDTYCSLNMLNGKSK</sequence>
<feature type="region of interest" description="Disordered" evidence="2">
    <location>
        <begin position="137"/>
        <end position="188"/>
    </location>
</feature>
<dbReference type="Pfam" id="PF00505">
    <property type="entry name" value="HMG_box"/>
    <property type="match status" value="1"/>
</dbReference>
<dbReference type="PANTHER" id="PTHR46691:SF5">
    <property type="entry name" value="HMG (HIGH MOBILITY GROUP) BOX PROTEIN"/>
    <property type="match status" value="1"/>
</dbReference>